<dbReference type="Proteomes" id="UP000651977">
    <property type="component" value="Unassembled WGS sequence"/>
</dbReference>
<keyword evidence="2" id="KW-1185">Reference proteome</keyword>
<evidence type="ECO:0000313" key="1">
    <source>
        <dbReference type="EMBL" id="GGB14877.1"/>
    </source>
</evidence>
<name>A0ABQ1I638_9ALTE</name>
<comment type="caution">
    <text evidence="1">The sequence shown here is derived from an EMBL/GenBank/DDBJ whole genome shotgun (WGS) entry which is preliminary data.</text>
</comment>
<evidence type="ECO:0000313" key="2">
    <source>
        <dbReference type="Proteomes" id="UP000651977"/>
    </source>
</evidence>
<reference evidence="2" key="1">
    <citation type="journal article" date="2019" name="Int. J. Syst. Evol. Microbiol.">
        <title>The Global Catalogue of Microorganisms (GCM) 10K type strain sequencing project: providing services to taxonomists for standard genome sequencing and annotation.</title>
        <authorList>
            <consortium name="The Broad Institute Genomics Platform"/>
            <consortium name="The Broad Institute Genome Sequencing Center for Infectious Disease"/>
            <person name="Wu L."/>
            <person name="Ma J."/>
        </authorList>
    </citation>
    <scope>NUCLEOTIDE SEQUENCE [LARGE SCALE GENOMIC DNA]</scope>
    <source>
        <strain evidence="2">CGMCC 1.10131</strain>
    </source>
</reference>
<dbReference type="EMBL" id="BMDY01000020">
    <property type="protein sequence ID" value="GGB14877.1"/>
    <property type="molecule type" value="Genomic_DNA"/>
</dbReference>
<sequence length="206" mass="23686">MEWDYERKKEKEVEIQESIECHLREVGIEEAQIQITAREFFEKAIQVTPPEKEQVYMHLVTLAPSGRGGGRSSKLGNIRLNVRTLFEAVSNSVFTVISATQAPWAIPFAAILLWNSIWRNTQIDLSEAEAVTLWVMWQIKDSNKNVKSEDLKPAIDNHARKYERQTLSEADIKHALKKLNEIGCIKAAKSASNTWWLCEWISPSYR</sequence>
<protein>
    <submittedName>
        <fullName evidence="1">Uncharacterized protein</fullName>
    </submittedName>
</protein>
<accession>A0ABQ1I638</accession>
<gene>
    <name evidence="1" type="ORF">GCM10007414_30400</name>
</gene>
<organism evidence="1 2">
    <name type="scientific">Agarivorans gilvus</name>
    <dbReference type="NCBI Taxonomy" id="680279"/>
    <lineage>
        <taxon>Bacteria</taxon>
        <taxon>Pseudomonadati</taxon>
        <taxon>Pseudomonadota</taxon>
        <taxon>Gammaproteobacteria</taxon>
        <taxon>Alteromonadales</taxon>
        <taxon>Alteromonadaceae</taxon>
        <taxon>Agarivorans</taxon>
    </lineage>
</organism>
<proteinExistence type="predicted"/>